<keyword evidence="8" id="KW-0503">Monooxygenase</keyword>
<feature type="binding site" description="axial binding residue" evidence="11">
    <location>
        <position position="483"/>
    </location>
    <ligand>
        <name>heme</name>
        <dbReference type="ChEBI" id="CHEBI:30413"/>
    </ligand>
    <ligandPart>
        <name>Fe</name>
        <dbReference type="ChEBI" id="CHEBI:18248"/>
    </ligandPart>
</feature>
<dbReference type="Proteomes" id="UP000030751">
    <property type="component" value="Unassembled WGS sequence"/>
</dbReference>
<feature type="transmembrane region" description="Helical" evidence="12">
    <location>
        <begin position="687"/>
        <end position="707"/>
    </location>
</feature>
<accession>W9NZ05</accession>
<dbReference type="FunFam" id="1.10.630.10:FF:000090">
    <property type="entry name" value="Cytochrome P450 monooxygenase"/>
    <property type="match status" value="1"/>
</dbReference>
<feature type="transmembrane region" description="Helical" evidence="12">
    <location>
        <begin position="987"/>
        <end position="1005"/>
    </location>
</feature>
<dbReference type="SUPFAM" id="SSF48264">
    <property type="entry name" value="Cytochrome P450"/>
    <property type="match status" value="1"/>
</dbReference>
<keyword evidence="6 12" id="KW-1133">Transmembrane helix</keyword>
<reference evidence="14" key="2">
    <citation type="submission" date="2012-05" db="EMBL/GenBank/DDBJ databases">
        <title>Annotation of the Genome Sequence of Fusarium oxysporum HDV247.</title>
        <authorList>
            <consortium name="The Broad Institute Genomics Platform"/>
            <person name="Ma L.-J."/>
            <person name="Corby-Kistler H."/>
            <person name="Broz K."/>
            <person name="Gale L.R."/>
            <person name="Jonkers W."/>
            <person name="O'Donnell K."/>
            <person name="Ploetz R."/>
            <person name="Steinberg C."/>
            <person name="Schwartz D.C."/>
            <person name="VanEtten H."/>
            <person name="Zhou S."/>
            <person name="Young S.K."/>
            <person name="Zeng Q."/>
            <person name="Gargeya S."/>
            <person name="Fitzgerald M."/>
            <person name="Abouelleil A."/>
            <person name="Alvarado L."/>
            <person name="Chapman S.B."/>
            <person name="Gainer-Dewar J."/>
            <person name="Goldberg J."/>
            <person name="Griggs A."/>
            <person name="Gujja S."/>
            <person name="Hansen M."/>
            <person name="Howarth C."/>
            <person name="Imamovic A."/>
            <person name="Ireland A."/>
            <person name="Larimer J."/>
            <person name="McCowan C."/>
            <person name="Murphy C."/>
            <person name="Pearson M."/>
            <person name="Poon T.W."/>
            <person name="Priest M."/>
            <person name="Roberts A."/>
            <person name="Saif S."/>
            <person name="Shea T."/>
            <person name="Sykes S."/>
            <person name="Wortman J."/>
            <person name="Nusbaum C."/>
            <person name="Birren B."/>
        </authorList>
    </citation>
    <scope>NUCLEOTIDE SEQUENCE</scope>
    <source>
        <strain evidence="14">HDV247</strain>
    </source>
</reference>
<dbReference type="Pfam" id="PF00067">
    <property type="entry name" value="p450"/>
    <property type="match status" value="1"/>
</dbReference>
<keyword evidence="8" id="KW-0560">Oxidoreductase</keyword>
<dbReference type="EMBL" id="JH650989">
    <property type="protein sequence ID" value="EXA32975.1"/>
    <property type="molecule type" value="Genomic_DNA"/>
</dbReference>
<keyword evidence="9 12" id="KW-0472">Membrane</keyword>
<keyword evidence="11" id="KW-0349">Heme</keyword>
<evidence type="ECO:0000256" key="2">
    <source>
        <dbReference type="ARBA" id="ARBA00004141"/>
    </source>
</evidence>
<keyword evidence="7 11" id="KW-0408">Iron</keyword>
<dbReference type="GO" id="GO:0016705">
    <property type="term" value="F:oxidoreductase activity, acting on paired donors, with incorporation or reduction of molecular oxygen"/>
    <property type="evidence" value="ECO:0007669"/>
    <property type="project" value="InterPro"/>
</dbReference>
<dbReference type="GO" id="GO:0022857">
    <property type="term" value="F:transmembrane transporter activity"/>
    <property type="evidence" value="ECO:0007669"/>
    <property type="project" value="InterPro"/>
</dbReference>
<protein>
    <submittedName>
        <fullName evidence="14">Cytochrome P450 oxidoreductase</fullName>
    </submittedName>
</protein>
<feature type="transmembrane region" description="Helical" evidence="12">
    <location>
        <begin position="830"/>
        <end position="848"/>
    </location>
</feature>
<feature type="transmembrane region" description="Helical" evidence="12">
    <location>
        <begin position="598"/>
        <end position="618"/>
    </location>
</feature>
<dbReference type="Pfam" id="PF07690">
    <property type="entry name" value="MFS_1"/>
    <property type="match status" value="1"/>
</dbReference>
<dbReference type="PRINTS" id="PR00465">
    <property type="entry name" value="EP450IV"/>
</dbReference>
<dbReference type="InterPro" id="IPR001128">
    <property type="entry name" value="Cyt_P450"/>
</dbReference>
<evidence type="ECO:0000256" key="8">
    <source>
        <dbReference type="ARBA" id="ARBA00023033"/>
    </source>
</evidence>
<dbReference type="GO" id="GO:0004497">
    <property type="term" value="F:monooxygenase activity"/>
    <property type="evidence" value="ECO:0007669"/>
    <property type="project" value="UniProtKB-KW"/>
</dbReference>
<feature type="transmembrane region" description="Helical" evidence="12">
    <location>
        <begin position="793"/>
        <end position="810"/>
    </location>
</feature>
<dbReference type="InterPro" id="IPR036259">
    <property type="entry name" value="MFS_trans_sf"/>
</dbReference>
<evidence type="ECO:0000256" key="5">
    <source>
        <dbReference type="ARBA" id="ARBA00022723"/>
    </source>
</evidence>
<evidence type="ECO:0000256" key="10">
    <source>
        <dbReference type="ARBA" id="ARBA00023180"/>
    </source>
</evidence>
<dbReference type="AlphaFoldDB" id="W9NZ05"/>
<dbReference type="PRINTS" id="PR00385">
    <property type="entry name" value="P450"/>
</dbReference>
<keyword evidence="10" id="KW-0325">Glycoprotein</keyword>
<proteinExistence type="inferred from homology"/>
<dbReference type="Gene3D" id="1.20.1720.10">
    <property type="entry name" value="Multidrug resistance protein D"/>
    <property type="match status" value="1"/>
</dbReference>
<evidence type="ECO:0000256" key="11">
    <source>
        <dbReference type="PIRSR" id="PIRSR602403-1"/>
    </source>
</evidence>
<comment type="subcellular location">
    <subcellularLocation>
        <location evidence="2">Membrane</location>
        <topology evidence="2">Multi-pass membrane protein</topology>
    </subcellularLocation>
</comment>
<feature type="domain" description="Major facilitator superfamily (MFS) profile" evidence="13">
    <location>
        <begin position="534"/>
        <end position="1010"/>
    </location>
</feature>
<dbReference type="Gene3D" id="1.20.1250.20">
    <property type="entry name" value="MFS general substrate transporter like domains"/>
    <property type="match status" value="1"/>
</dbReference>
<dbReference type="InterPro" id="IPR011701">
    <property type="entry name" value="MFS"/>
</dbReference>
<evidence type="ECO:0000256" key="9">
    <source>
        <dbReference type="ARBA" id="ARBA00023136"/>
    </source>
</evidence>
<dbReference type="GO" id="GO:0005506">
    <property type="term" value="F:iron ion binding"/>
    <property type="evidence" value="ECO:0007669"/>
    <property type="project" value="InterPro"/>
</dbReference>
<feature type="transmembrane region" description="Helical" evidence="12">
    <location>
        <begin position="657"/>
        <end position="681"/>
    </location>
</feature>
<gene>
    <name evidence="14" type="ORF">FOVG_15785</name>
</gene>
<dbReference type="Gene3D" id="1.10.630.10">
    <property type="entry name" value="Cytochrome P450"/>
    <property type="match status" value="1"/>
</dbReference>
<dbReference type="CDD" id="cd00302">
    <property type="entry name" value="cytochrome_P450"/>
    <property type="match status" value="1"/>
</dbReference>
<keyword evidence="4 12" id="KW-0812">Transmembrane</keyword>
<organism evidence="14">
    <name type="scientific">Fusarium oxysporum f. sp. pisi HDV247</name>
    <dbReference type="NCBI Taxonomy" id="1080344"/>
    <lineage>
        <taxon>Eukaryota</taxon>
        <taxon>Fungi</taxon>
        <taxon>Dikarya</taxon>
        <taxon>Ascomycota</taxon>
        <taxon>Pezizomycotina</taxon>
        <taxon>Sordariomycetes</taxon>
        <taxon>Hypocreomycetidae</taxon>
        <taxon>Hypocreales</taxon>
        <taxon>Nectriaceae</taxon>
        <taxon>Fusarium</taxon>
        <taxon>Fusarium oxysporum species complex</taxon>
    </lineage>
</organism>
<feature type="transmembrane region" description="Helical" evidence="12">
    <location>
        <begin position="885"/>
        <end position="909"/>
    </location>
</feature>
<dbReference type="PANTHER" id="PTHR23501">
    <property type="entry name" value="MAJOR FACILITATOR SUPERFAMILY"/>
    <property type="match status" value="1"/>
</dbReference>
<comment type="cofactor">
    <cofactor evidence="1 11">
        <name>heme</name>
        <dbReference type="ChEBI" id="CHEBI:30413"/>
    </cofactor>
</comment>
<dbReference type="HOGENOM" id="CLU_296826_0_0_1"/>
<evidence type="ECO:0000313" key="14">
    <source>
        <dbReference type="EMBL" id="EXA32975.1"/>
    </source>
</evidence>
<feature type="transmembrane region" description="Helical" evidence="12">
    <location>
        <begin position="755"/>
        <end position="773"/>
    </location>
</feature>
<sequence length="1016" mass="111601">MATKQFYFFGEAPSTAREVDLPPAVDFEELQNIVASHFAIVKPNGVGFVHDDRRLNVVSEVLDKEEPIAVSVNGNAVRDVPGPAGIPYFGNYLEIYPDHLGNHQRLFEKYGPLFVTNSMGNRLYQTNSAELSNIFLAEDHYFTKDIVPGHPLHPIKNQEAGVFLADTDTEQWRLAHKFLPPALGPKAVRHYAPTMQRTVEQSFKVFDELDEKGEAWNVYQYMLKLGSQAVGKLVLGMDFAHFEEVDSPLHEMVLKIAENLELNKRVSSMGAWYAKMPFGDPKKVRDTMGRIMEMMTESIARASKGQEDLELQDAALKAENVVDNKGSKLPPSQFAPTLLVATAAGFTTTSSLLSWLIYSLVKYPGNQERLLQELIDNDWDEDTQVTAETTSKLSFLDKFIKETQRLHNPSFQPGRTAKVDMILPGGYRLPKGAVVISALHHMHNNKDVWENPGRFDPDRWDTEQVKNRPPGSYIPFATGPRMCVGFNFALQEIKVFLPKLVYRYKFSLAQDGPIEYDPYFQLIRPNNLGQNVTALATLSAALLLVTIDQNGISVTIPTIAKDLDAGATISWAGTSSLIANTCFQMLYGRLSDVFGRKVIFVSAALLLCVADLLCSLSQNAIMFYVSRAIAGIGGGGVQNLVNIIISDIVTLEQRGKIQGVVGGTVGLGNVIGPFIAAGIMQKSSWRAFFWLLTPLSFITAVLAYLFLPSKPPTIGFWEGISKIDWVGSLVSGAGIVLLLIPISGGGSYFSWDSPLSISFLAVGGALFIAFIGWEWKMAKLPMMPIDIYKNSSLAIMLAQNCLLGAVYQSYLYYVPLYLQNPHQYSAIKSAAVYTPLVAAQMIASIGSGQYISRRLRYGEVIIFGFAIWTLGAGLALLFTRHSSPAVIAVILAIVGTGVGCIFQPTLIALQAHSPKSRRAVIISNRNFYRCIGGACGLAVSAAVLQAQLRATLPTEYKSLASSTYVLPESMRQVPAVLDAYMSASHSVFILQVPLIGLCLLGTAFIRDRGLEPVKDT</sequence>
<dbReference type="InterPro" id="IPR002403">
    <property type="entry name" value="Cyt_P450_E_grp-IV"/>
</dbReference>
<dbReference type="InterPro" id="IPR036396">
    <property type="entry name" value="Cyt_P450_sf"/>
</dbReference>
<reference evidence="14" key="1">
    <citation type="submission" date="2011-10" db="EMBL/GenBank/DDBJ databases">
        <title>The Genome Sequence of Fusarium oxysporum HDV247.</title>
        <authorList>
            <consortium name="The Broad Institute Genome Sequencing Platform"/>
            <person name="Ma L.-J."/>
            <person name="Gale L.R."/>
            <person name="Schwartz D.C."/>
            <person name="Zhou S."/>
            <person name="Corby-Kistler H."/>
            <person name="Young S.K."/>
            <person name="Zeng Q."/>
            <person name="Gargeya S."/>
            <person name="Fitzgerald M."/>
            <person name="Haas B."/>
            <person name="Abouelleil A."/>
            <person name="Alvarado L."/>
            <person name="Arachchi H.M."/>
            <person name="Berlin A."/>
            <person name="Brown A."/>
            <person name="Chapman S.B."/>
            <person name="Chen Z."/>
            <person name="Dunbar C."/>
            <person name="Freedman E."/>
            <person name="Gearin G."/>
            <person name="Goldberg J."/>
            <person name="Griggs A."/>
            <person name="Gujja S."/>
            <person name="Heiman D."/>
            <person name="Howarth C."/>
            <person name="Larson L."/>
            <person name="Lui A."/>
            <person name="MacDonald P.J.P."/>
            <person name="Montmayeur A."/>
            <person name="Murphy C."/>
            <person name="Neiman D."/>
            <person name="Pearson M."/>
            <person name="Priest M."/>
            <person name="Roberts A."/>
            <person name="Saif S."/>
            <person name="Shea T."/>
            <person name="Shenoy N."/>
            <person name="Sisk P."/>
            <person name="Stolte C."/>
            <person name="Sykes S."/>
            <person name="Wortman J."/>
            <person name="Nusbaum C."/>
            <person name="Birren B."/>
        </authorList>
    </citation>
    <scope>NUCLEOTIDE SEQUENCE [LARGE SCALE GENOMIC DNA]</scope>
    <source>
        <strain evidence="14">HDV247</strain>
    </source>
</reference>
<evidence type="ECO:0000256" key="1">
    <source>
        <dbReference type="ARBA" id="ARBA00001971"/>
    </source>
</evidence>
<name>W9NZ05_FUSOX</name>
<comment type="similarity">
    <text evidence="3">Belongs to the cytochrome P450 family.</text>
</comment>
<feature type="transmembrane region" description="Helical" evidence="12">
    <location>
        <begin position="624"/>
        <end position="645"/>
    </location>
</feature>
<dbReference type="PROSITE" id="PS50850">
    <property type="entry name" value="MFS"/>
    <property type="match status" value="1"/>
</dbReference>
<evidence type="ECO:0000256" key="7">
    <source>
        <dbReference type="ARBA" id="ARBA00023004"/>
    </source>
</evidence>
<evidence type="ECO:0000256" key="12">
    <source>
        <dbReference type="SAM" id="Phobius"/>
    </source>
</evidence>
<dbReference type="GO" id="GO:0005886">
    <property type="term" value="C:plasma membrane"/>
    <property type="evidence" value="ECO:0007669"/>
    <property type="project" value="TreeGrafter"/>
</dbReference>
<evidence type="ECO:0000256" key="6">
    <source>
        <dbReference type="ARBA" id="ARBA00022989"/>
    </source>
</evidence>
<dbReference type="SUPFAM" id="SSF103473">
    <property type="entry name" value="MFS general substrate transporter"/>
    <property type="match status" value="1"/>
</dbReference>
<dbReference type="PANTHER" id="PTHR23501:SF78">
    <property type="entry name" value="MAJOR FACILITATOR SUPERFAMILY (MFS) PROFILE DOMAIN-CONTAINING PROTEIN-RELATED"/>
    <property type="match status" value="1"/>
</dbReference>
<dbReference type="InterPro" id="IPR020846">
    <property type="entry name" value="MFS_dom"/>
</dbReference>
<dbReference type="GO" id="GO:0020037">
    <property type="term" value="F:heme binding"/>
    <property type="evidence" value="ECO:0007669"/>
    <property type="project" value="InterPro"/>
</dbReference>
<evidence type="ECO:0000259" key="13">
    <source>
        <dbReference type="PROSITE" id="PS50850"/>
    </source>
</evidence>
<feature type="transmembrane region" description="Helical" evidence="12">
    <location>
        <begin position="728"/>
        <end position="749"/>
    </location>
</feature>
<keyword evidence="5 11" id="KW-0479">Metal-binding</keyword>
<evidence type="ECO:0000256" key="4">
    <source>
        <dbReference type="ARBA" id="ARBA00022692"/>
    </source>
</evidence>
<dbReference type="OrthoDB" id="1470350at2759"/>
<evidence type="ECO:0000256" key="3">
    <source>
        <dbReference type="ARBA" id="ARBA00010617"/>
    </source>
</evidence>
<feature type="transmembrane region" description="Helical" evidence="12">
    <location>
        <begin position="860"/>
        <end position="879"/>
    </location>
</feature>